<dbReference type="Pfam" id="PF08281">
    <property type="entry name" value="Sigma70_r4_2"/>
    <property type="match status" value="1"/>
</dbReference>
<keyword evidence="8" id="KW-1185">Reference proteome</keyword>
<dbReference type="InterPro" id="IPR013324">
    <property type="entry name" value="RNA_pol_sigma_r3/r4-like"/>
</dbReference>
<dbReference type="PANTHER" id="PTHR43133">
    <property type="entry name" value="RNA POLYMERASE ECF-TYPE SIGMA FACTO"/>
    <property type="match status" value="1"/>
</dbReference>
<evidence type="ECO:0000313" key="8">
    <source>
        <dbReference type="Proteomes" id="UP001601059"/>
    </source>
</evidence>
<protein>
    <submittedName>
        <fullName evidence="7">Sigma-70 family RNA polymerase sigma factor</fullName>
    </submittedName>
</protein>
<dbReference type="NCBIfam" id="TIGR02937">
    <property type="entry name" value="sigma70-ECF"/>
    <property type="match status" value="1"/>
</dbReference>
<keyword evidence="3" id="KW-0731">Sigma factor</keyword>
<evidence type="ECO:0000256" key="1">
    <source>
        <dbReference type="ARBA" id="ARBA00010641"/>
    </source>
</evidence>
<sequence>MEDEKIIKLDSYRNLIDLSDKDKAIDEIMKEYTKDVYLLAYSFVKDQGFAEDISQEVFIKCYNNMDSFRGDSSIKTWIYRITVNTAKDFLRKRNFNILKFPIMFFDRFSDEHSTEQKVFNNLEKEELLGTVLSLSTRYREVIILFYFYDLKVEEIAISLQISVNTVKTRLSRGREKLKGIIDLEGGDLHG</sequence>
<gene>
    <name evidence="7" type="ORF">ACFYKX_19190</name>
</gene>
<keyword evidence="4" id="KW-0804">Transcription</keyword>
<dbReference type="SUPFAM" id="SSF88946">
    <property type="entry name" value="Sigma2 domain of RNA polymerase sigma factors"/>
    <property type="match status" value="1"/>
</dbReference>
<comment type="similarity">
    <text evidence="1">Belongs to the sigma-70 factor family. ECF subfamily.</text>
</comment>
<evidence type="ECO:0000259" key="6">
    <source>
        <dbReference type="Pfam" id="PF08281"/>
    </source>
</evidence>
<dbReference type="InterPro" id="IPR014284">
    <property type="entry name" value="RNA_pol_sigma-70_dom"/>
</dbReference>
<evidence type="ECO:0000256" key="4">
    <source>
        <dbReference type="ARBA" id="ARBA00023163"/>
    </source>
</evidence>
<dbReference type="InterPro" id="IPR013325">
    <property type="entry name" value="RNA_pol_sigma_r2"/>
</dbReference>
<evidence type="ECO:0000313" key="7">
    <source>
        <dbReference type="EMBL" id="MFE8702731.1"/>
    </source>
</evidence>
<name>A0ABW6KEY6_9BACI</name>
<dbReference type="SUPFAM" id="SSF88659">
    <property type="entry name" value="Sigma3 and sigma4 domains of RNA polymerase sigma factors"/>
    <property type="match status" value="1"/>
</dbReference>
<dbReference type="RefSeq" id="WP_389362692.1">
    <property type="nucleotide sequence ID" value="NZ_JBIACK010000011.1"/>
</dbReference>
<feature type="domain" description="RNA polymerase sigma-70 region 2" evidence="5">
    <location>
        <begin position="29"/>
        <end position="94"/>
    </location>
</feature>
<organism evidence="7 8">
    <name type="scientific">Cytobacillus spartinae</name>
    <dbReference type="NCBI Taxonomy" id="3299023"/>
    <lineage>
        <taxon>Bacteria</taxon>
        <taxon>Bacillati</taxon>
        <taxon>Bacillota</taxon>
        <taxon>Bacilli</taxon>
        <taxon>Bacillales</taxon>
        <taxon>Bacillaceae</taxon>
        <taxon>Cytobacillus</taxon>
    </lineage>
</organism>
<keyword evidence="2" id="KW-0805">Transcription regulation</keyword>
<dbReference type="InterPro" id="IPR007627">
    <property type="entry name" value="RNA_pol_sigma70_r2"/>
</dbReference>
<feature type="domain" description="RNA polymerase sigma factor 70 region 4 type 2" evidence="6">
    <location>
        <begin position="125"/>
        <end position="177"/>
    </location>
</feature>
<dbReference type="EMBL" id="JBIACK010000011">
    <property type="protein sequence ID" value="MFE8702731.1"/>
    <property type="molecule type" value="Genomic_DNA"/>
</dbReference>
<dbReference type="Gene3D" id="1.10.1740.10">
    <property type="match status" value="1"/>
</dbReference>
<dbReference type="Gene3D" id="1.10.10.10">
    <property type="entry name" value="Winged helix-like DNA-binding domain superfamily/Winged helix DNA-binding domain"/>
    <property type="match status" value="1"/>
</dbReference>
<reference evidence="7 8" key="1">
    <citation type="submission" date="2024-08" db="EMBL/GenBank/DDBJ databases">
        <title>Two novel Cytobacillus novel species.</title>
        <authorList>
            <person name="Liu G."/>
        </authorList>
    </citation>
    <scope>NUCLEOTIDE SEQUENCE [LARGE SCALE GENOMIC DNA]</scope>
    <source>
        <strain evidence="7 8">FJAT-54145</strain>
    </source>
</reference>
<accession>A0ABW6KEY6</accession>
<dbReference type="InterPro" id="IPR039425">
    <property type="entry name" value="RNA_pol_sigma-70-like"/>
</dbReference>
<dbReference type="PANTHER" id="PTHR43133:SF60">
    <property type="entry name" value="RNA POLYMERASE SIGMA FACTOR SIGV"/>
    <property type="match status" value="1"/>
</dbReference>
<evidence type="ECO:0000259" key="5">
    <source>
        <dbReference type="Pfam" id="PF04542"/>
    </source>
</evidence>
<dbReference type="Proteomes" id="UP001601059">
    <property type="component" value="Unassembled WGS sequence"/>
</dbReference>
<dbReference type="Pfam" id="PF04542">
    <property type="entry name" value="Sigma70_r2"/>
    <property type="match status" value="1"/>
</dbReference>
<dbReference type="InterPro" id="IPR036388">
    <property type="entry name" value="WH-like_DNA-bd_sf"/>
</dbReference>
<evidence type="ECO:0000256" key="2">
    <source>
        <dbReference type="ARBA" id="ARBA00023015"/>
    </source>
</evidence>
<dbReference type="InterPro" id="IPR013249">
    <property type="entry name" value="RNA_pol_sigma70_r4_t2"/>
</dbReference>
<comment type="caution">
    <text evidence="7">The sequence shown here is derived from an EMBL/GenBank/DDBJ whole genome shotgun (WGS) entry which is preliminary data.</text>
</comment>
<evidence type="ECO:0000256" key="3">
    <source>
        <dbReference type="ARBA" id="ARBA00023082"/>
    </source>
</evidence>
<dbReference type="CDD" id="cd06171">
    <property type="entry name" value="Sigma70_r4"/>
    <property type="match status" value="1"/>
</dbReference>
<proteinExistence type="inferred from homology"/>